<comment type="similarity">
    <text evidence="1">Belongs to the MlaA family.</text>
</comment>
<evidence type="ECO:0000256" key="2">
    <source>
        <dbReference type="ARBA" id="ARBA00022729"/>
    </source>
</evidence>
<dbReference type="GO" id="GO:0016020">
    <property type="term" value="C:membrane"/>
    <property type="evidence" value="ECO:0007669"/>
    <property type="project" value="InterPro"/>
</dbReference>
<dbReference type="AlphaFoldDB" id="A0A8J6TAA5"/>
<dbReference type="PANTHER" id="PTHR30035:SF3">
    <property type="entry name" value="INTERMEMBRANE PHOSPHOLIPID TRANSPORT SYSTEM LIPOPROTEIN MLAA"/>
    <property type="match status" value="1"/>
</dbReference>
<dbReference type="EMBL" id="JACNJD010000359">
    <property type="protein sequence ID" value="MBC8179213.1"/>
    <property type="molecule type" value="Genomic_DNA"/>
</dbReference>
<organism evidence="4 5">
    <name type="scientific">Candidatus Desulfacyla euxinica</name>
    <dbReference type="NCBI Taxonomy" id="2841693"/>
    <lineage>
        <taxon>Bacteria</taxon>
        <taxon>Deltaproteobacteria</taxon>
        <taxon>Candidatus Desulfacyla</taxon>
    </lineage>
</organism>
<sequence length="273" mass="31230">MFTSFCFAEKDQTWQGHDEVEAHELDRMVYEERQLTESGPAERPSNLKIAQVKDSQETSEGSDPWEDEEEEIDSIYDPLEPMNRAFFQFNDKLYFWVLKPVATGYSAVVPELGRVCIRNFFSNLVMPIRAISCLLQGKFEALGIVLVRFVVNSSAGFLGFQDVAKQALDFPIQDEDLGQVFAFYGIGPGFYLDLPFLGPYSIRDAVGWGGGLFINPFDYVVNFWPNVGIRVYDIVNKTSLRIGDYEAMKEAAIDPYVALRDAYYQYRLHLIER</sequence>
<keyword evidence="4" id="KW-0449">Lipoprotein</keyword>
<protein>
    <submittedName>
        <fullName evidence="4">VacJ family lipoprotein</fullName>
    </submittedName>
</protein>
<gene>
    <name evidence="4" type="ORF">H8E19_17565</name>
</gene>
<evidence type="ECO:0000313" key="5">
    <source>
        <dbReference type="Proteomes" id="UP000650524"/>
    </source>
</evidence>
<reference evidence="4 5" key="1">
    <citation type="submission" date="2020-08" db="EMBL/GenBank/DDBJ databases">
        <title>Bridging the membrane lipid divide: bacteria of the FCB group superphylum have the potential to synthesize archaeal ether lipids.</title>
        <authorList>
            <person name="Villanueva L."/>
            <person name="Von Meijenfeldt F.A.B."/>
            <person name="Westbye A.B."/>
            <person name="Yadav S."/>
            <person name="Hopmans E.C."/>
            <person name="Dutilh B.E."/>
            <person name="Sinninghe Damste J.S."/>
        </authorList>
    </citation>
    <scope>NUCLEOTIDE SEQUENCE [LARGE SCALE GENOMIC DNA]</scope>
    <source>
        <strain evidence="4">NIOZ-UU27</strain>
    </source>
</reference>
<evidence type="ECO:0000256" key="3">
    <source>
        <dbReference type="SAM" id="MobiDB-lite"/>
    </source>
</evidence>
<proteinExistence type="inferred from homology"/>
<dbReference type="PRINTS" id="PR01805">
    <property type="entry name" value="VACJLIPOPROT"/>
</dbReference>
<dbReference type="InterPro" id="IPR007428">
    <property type="entry name" value="MlaA"/>
</dbReference>
<dbReference type="GO" id="GO:0120010">
    <property type="term" value="P:intermembrane phospholipid transfer"/>
    <property type="evidence" value="ECO:0007669"/>
    <property type="project" value="TreeGrafter"/>
</dbReference>
<feature type="region of interest" description="Disordered" evidence="3">
    <location>
        <begin position="33"/>
        <end position="70"/>
    </location>
</feature>
<keyword evidence="2" id="KW-0732">Signal</keyword>
<name>A0A8J6TAA5_9DELT</name>
<accession>A0A8J6TAA5</accession>
<dbReference type="Pfam" id="PF04333">
    <property type="entry name" value="MlaA"/>
    <property type="match status" value="1"/>
</dbReference>
<evidence type="ECO:0000256" key="1">
    <source>
        <dbReference type="ARBA" id="ARBA00010634"/>
    </source>
</evidence>
<dbReference type="PANTHER" id="PTHR30035">
    <property type="entry name" value="LIPOPROTEIN VACJ-RELATED"/>
    <property type="match status" value="1"/>
</dbReference>
<comment type="caution">
    <text evidence="4">The sequence shown here is derived from an EMBL/GenBank/DDBJ whole genome shotgun (WGS) entry which is preliminary data.</text>
</comment>
<evidence type="ECO:0000313" key="4">
    <source>
        <dbReference type="EMBL" id="MBC8179213.1"/>
    </source>
</evidence>
<dbReference type="Proteomes" id="UP000650524">
    <property type="component" value="Unassembled WGS sequence"/>
</dbReference>